<organism evidence="1">
    <name type="scientific">marine sediment metagenome</name>
    <dbReference type="NCBI Taxonomy" id="412755"/>
    <lineage>
        <taxon>unclassified sequences</taxon>
        <taxon>metagenomes</taxon>
        <taxon>ecological metagenomes</taxon>
    </lineage>
</organism>
<dbReference type="EMBL" id="BARS01053557">
    <property type="protein sequence ID" value="GAG52334.1"/>
    <property type="molecule type" value="Genomic_DNA"/>
</dbReference>
<gene>
    <name evidence="1" type="ORF">S01H1_79446</name>
</gene>
<accession>X0Y925</accession>
<reference evidence="1" key="1">
    <citation type="journal article" date="2014" name="Front. Microbiol.">
        <title>High frequency of phylogenetically diverse reductive dehalogenase-homologous genes in deep subseafloor sedimentary metagenomes.</title>
        <authorList>
            <person name="Kawai M."/>
            <person name="Futagami T."/>
            <person name="Toyoda A."/>
            <person name="Takaki Y."/>
            <person name="Nishi S."/>
            <person name="Hori S."/>
            <person name="Arai W."/>
            <person name="Tsubouchi T."/>
            <person name="Morono Y."/>
            <person name="Uchiyama I."/>
            <person name="Ito T."/>
            <person name="Fujiyama A."/>
            <person name="Inagaki F."/>
            <person name="Takami H."/>
        </authorList>
    </citation>
    <scope>NUCLEOTIDE SEQUENCE</scope>
    <source>
        <strain evidence="1">Expedition CK06-06</strain>
    </source>
</reference>
<proteinExistence type="predicted"/>
<name>X0Y925_9ZZZZ</name>
<dbReference type="InterPro" id="IPR029064">
    <property type="entry name" value="Ribosomal_eL30-like_sf"/>
</dbReference>
<feature type="non-terminal residue" evidence="1">
    <location>
        <position position="1"/>
    </location>
</feature>
<protein>
    <recommendedName>
        <fullName evidence="2">eRF1 domain-containing protein</fullName>
    </recommendedName>
</protein>
<evidence type="ECO:0008006" key="2">
    <source>
        <dbReference type="Google" id="ProtNLM"/>
    </source>
</evidence>
<dbReference type="Gene3D" id="3.30.1330.30">
    <property type="match status" value="1"/>
</dbReference>
<sequence>YELNRVSFQYVEGSARDVDAVMELVNASGFSDKIRQAGEGDMKLVMSVLEKRLSSRDGIETLMFSLDEAEDAVYGGKDVEYIITSQTFQERHRRRVQRLFQVAENKGVKTRVLPPNSPHIGRVAQFGGLICLLRIT</sequence>
<evidence type="ECO:0000313" key="1">
    <source>
        <dbReference type="EMBL" id="GAG52334.1"/>
    </source>
</evidence>
<dbReference type="AlphaFoldDB" id="X0Y925"/>
<comment type="caution">
    <text evidence="1">The sequence shown here is derived from an EMBL/GenBank/DDBJ whole genome shotgun (WGS) entry which is preliminary data.</text>
</comment>